<sequence length="196" mass="21428">MRRLLLCLPLLALPYAQAADHDHDKHDHDHQHEHAHGEQGSLGAHEHGVATLDLVLEDGILQIDLLSPAMNLLGFEHQPNSDADRLKVAELRGALAKPEELFGLPQECNLQKHDLASPLFDAPASKTHGPDGEHQGHNDVLASYRFDCSKAKALASLDFSPLFSRYPGTESIQVQLVGPNGQQGVELSAKNPRVNF</sequence>
<gene>
    <name evidence="3" type="ORF">DBO85_12390</name>
</gene>
<proteinExistence type="predicted"/>
<keyword evidence="4" id="KW-1185">Reference proteome</keyword>
<name>A0A2T5P8T1_9PSED</name>
<evidence type="ECO:0000256" key="1">
    <source>
        <dbReference type="SAM" id="MobiDB-lite"/>
    </source>
</evidence>
<organism evidence="3 4">
    <name type="scientific">Pseudomonas mangrovi</name>
    <dbReference type="NCBI Taxonomy" id="2161748"/>
    <lineage>
        <taxon>Bacteria</taxon>
        <taxon>Pseudomonadati</taxon>
        <taxon>Pseudomonadota</taxon>
        <taxon>Gammaproteobacteria</taxon>
        <taxon>Pseudomonadales</taxon>
        <taxon>Pseudomonadaceae</taxon>
        <taxon>Pseudomonas</taxon>
    </lineage>
</organism>
<accession>A0A2T5P8T1</accession>
<dbReference type="InterPro" id="IPR021253">
    <property type="entry name" value="ZrgA-like"/>
</dbReference>
<comment type="caution">
    <text evidence="3">The sequence shown here is derived from an EMBL/GenBank/DDBJ whole genome shotgun (WGS) entry which is preliminary data.</text>
</comment>
<dbReference type="Pfam" id="PF10986">
    <property type="entry name" value="ZrgA"/>
    <property type="match status" value="1"/>
</dbReference>
<evidence type="ECO:0000256" key="2">
    <source>
        <dbReference type="SAM" id="SignalP"/>
    </source>
</evidence>
<reference evidence="3 4" key="1">
    <citation type="submission" date="2018-04" db="EMBL/GenBank/DDBJ databases">
        <title>Pseudomonas sp. nov., isolated from mangrove soil.</title>
        <authorList>
            <person name="Chen C."/>
        </authorList>
    </citation>
    <scope>NUCLEOTIDE SEQUENCE [LARGE SCALE GENOMIC DNA]</scope>
    <source>
        <strain evidence="3 4">TC-11</strain>
    </source>
</reference>
<feature type="signal peptide" evidence="2">
    <location>
        <begin position="1"/>
        <end position="18"/>
    </location>
</feature>
<dbReference type="OrthoDB" id="7346546at2"/>
<feature type="chain" id="PRO_5015663048" evidence="2">
    <location>
        <begin position="19"/>
        <end position="196"/>
    </location>
</feature>
<feature type="compositionally biased region" description="Basic and acidic residues" evidence="1">
    <location>
        <begin position="19"/>
        <end position="37"/>
    </location>
</feature>
<evidence type="ECO:0000313" key="3">
    <source>
        <dbReference type="EMBL" id="PTU74150.1"/>
    </source>
</evidence>
<dbReference type="AlphaFoldDB" id="A0A2T5P8T1"/>
<dbReference type="Proteomes" id="UP000244064">
    <property type="component" value="Unassembled WGS sequence"/>
</dbReference>
<feature type="region of interest" description="Disordered" evidence="1">
    <location>
        <begin position="19"/>
        <end position="41"/>
    </location>
</feature>
<evidence type="ECO:0000313" key="4">
    <source>
        <dbReference type="Proteomes" id="UP000244064"/>
    </source>
</evidence>
<dbReference type="EMBL" id="QASN01000019">
    <property type="protein sequence ID" value="PTU74150.1"/>
    <property type="molecule type" value="Genomic_DNA"/>
</dbReference>
<protein>
    <submittedName>
        <fullName evidence="3">DUF2796 domain-containing protein</fullName>
    </submittedName>
</protein>
<keyword evidence="2" id="KW-0732">Signal</keyword>
<dbReference type="RefSeq" id="WP_108107584.1">
    <property type="nucleotide sequence ID" value="NZ_QASN01000019.1"/>
</dbReference>